<protein>
    <submittedName>
        <fullName evidence="2">Uncharacterized protein</fullName>
    </submittedName>
</protein>
<name>A0A6J5F406_9BURK</name>
<keyword evidence="1" id="KW-0812">Transmembrane</keyword>
<evidence type="ECO:0000256" key="1">
    <source>
        <dbReference type="SAM" id="Phobius"/>
    </source>
</evidence>
<evidence type="ECO:0000313" key="3">
    <source>
        <dbReference type="Proteomes" id="UP000494330"/>
    </source>
</evidence>
<dbReference type="RefSeq" id="WP_034198428.1">
    <property type="nucleotide sequence ID" value="NZ_CABVQD010000031.1"/>
</dbReference>
<evidence type="ECO:0000313" key="2">
    <source>
        <dbReference type="EMBL" id="VWC28718.1"/>
    </source>
</evidence>
<organism evidence="2 3">
    <name type="scientific">Burkholderia paludis</name>
    <dbReference type="NCBI Taxonomy" id="1506587"/>
    <lineage>
        <taxon>Bacteria</taxon>
        <taxon>Pseudomonadati</taxon>
        <taxon>Pseudomonadota</taxon>
        <taxon>Betaproteobacteria</taxon>
        <taxon>Burkholderiales</taxon>
        <taxon>Burkholderiaceae</taxon>
        <taxon>Burkholderia</taxon>
        <taxon>Burkholderia cepacia complex</taxon>
    </lineage>
</organism>
<proteinExistence type="predicted"/>
<gene>
    <name evidence="2" type="ORF">BPA30113_06157</name>
</gene>
<keyword evidence="3" id="KW-1185">Reference proteome</keyword>
<dbReference type="AlphaFoldDB" id="A0A6J5F406"/>
<feature type="transmembrane region" description="Helical" evidence="1">
    <location>
        <begin position="46"/>
        <end position="64"/>
    </location>
</feature>
<accession>A0A6J5F406</accession>
<dbReference type="Proteomes" id="UP000494330">
    <property type="component" value="Unassembled WGS sequence"/>
</dbReference>
<keyword evidence="1" id="KW-1133">Transmembrane helix</keyword>
<feature type="transmembrane region" description="Helical" evidence="1">
    <location>
        <begin position="12"/>
        <end position="34"/>
    </location>
</feature>
<dbReference type="EMBL" id="CABVQD010000031">
    <property type="protein sequence ID" value="VWC28718.1"/>
    <property type="molecule type" value="Genomic_DNA"/>
</dbReference>
<keyword evidence="1" id="KW-0472">Membrane</keyword>
<reference evidence="2 3" key="1">
    <citation type="submission" date="2019-09" db="EMBL/GenBank/DDBJ databases">
        <authorList>
            <person name="Depoorter E."/>
        </authorList>
    </citation>
    <scope>NUCLEOTIDE SEQUENCE [LARGE SCALE GENOMIC DNA]</scope>
    <source>
        <strain evidence="2">LMG 30113</strain>
    </source>
</reference>
<sequence length="65" mass="7133">MLREIDIFGLLLSPIAMMVLVSLVGTGVIAPIVNRLIPHRSSQHENLLYILIFTGLLAVMVGNTF</sequence>